<evidence type="ECO:0000313" key="2">
    <source>
        <dbReference type="Proteomes" id="UP000199227"/>
    </source>
</evidence>
<dbReference type="EMBL" id="FOXB01000091">
    <property type="protein sequence ID" value="SFQ03059.1"/>
    <property type="molecule type" value="Genomic_DNA"/>
</dbReference>
<evidence type="ECO:0000313" key="1">
    <source>
        <dbReference type="EMBL" id="SFQ03059.1"/>
    </source>
</evidence>
<gene>
    <name evidence="1" type="ORF">SAMN05216234_1912</name>
</gene>
<dbReference type="AlphaFoldDB" id="A0A1I5V6C2"/>
<keyword evidence="2" id="KW-1185">Reference proteome</keyword>
<protein>
    <submittedName>
        <fullName evidence="1">Uncharacterized protein</fullName>
    </submittedName>
</protein>
<dbReference type="RefSeq" id="WP_092914365.1">
    <property type="nucleotide sequence ID" value="NZ_CP136592.1"/>
</dbReference>
<dbReference type="OrthoDB" id="5472185at2"/>
<dbReference type="STRING" id="223786.SAMN05216234_1912"/>
<accession>A0A1I5V6C2</accession>
<reference evidence="1 2" key="1">
    <citation type="submission" date="2016-10" db="EMBL/GenBank/DDBJ databases">
        <authorList>
            <person name="de Groot N.N."/>
        </authorList>
    </citation>
    <scope>NUCLEOTIDE SEQUENCE [LARGE SCALE GENOMIC DNA]</scope>
    <source>
        <strain evidence="1 2">EP1-55-1</strain>
    </source>
</reference>
<name>A0A1I5V6C2_9BACT</name>
<sequence>MVREIIRVKDEFYRVHIPKEYVNKKVEILVLPFDENDENDENSASRILKKTSGILKDKNIDPIKWQEEIRIDREI</sequence>
<proteinExistence type="predicted"/>
<organism evidence="1 2">
    <name type="scientific">Hydrogenimonas thermophila</name>
    <dbReference type="NCBI Taxonomy" id="223786"/>
    <lineage>
        <taxon>Bacteria</taxon>
        <taxon>Pseudomonadati</taxon>
        <taxon>Campylobacterota</taxon>
        <taxon>Epsilonproteobacteria</taxon>
        <taxon>Campylobacterales</taxon>
        <taxon>Hydrogenimonadaceae</taxon>
        <taxon>Hydrogenimonas</taxon>
    </lineage>
</organism>
<dbReference type="Proteomes" id="UP000199227">
    <property type="component" value="Unassembled WGS sequence"/>
</dbReference>